<dbReference type="InterPro" id="IPR013611">
    <property type="entry name" value="Transp-assoc_OB_typ2"/>
</dbReference>
<evidence type="ECO:0000256" key="2">
    <source>
        <dbReference type="ARBA" id="ARBA00022475"/>
    </source>
</evidence>
<evidence type="ECO:0000256" key="7">
    <source>
        <dbReference type="RuleBase" id="RU364083"/>
    </source>
</evidence>
<dbReference type="AlphaFoldDB" id="A0A506U6I9"/>
<dbReference type="Pfam" id="PF08402">
    <property type="entry name" value="TOBE_2"/>
    <property type="match status" value="1"/>
</dbReference>
<evidence type="ECO:0000256" key="6">
    <source>
        <dbReference type="ARBA" id="ARBA00023136"/>
    </source>
</evidence>
<dbReference type="Gene3D" id="2.40.50.100">
    <property type="match status" value="1"/>
</dbReference>
<proteinExistence type="inferred from homology"/>
<keyword evidence="10" id="KW-1185">Reference proteome</keyword>
<comment type="similarity">
    <text evidence="7">Belongs to the ABC transporter superfamily. Spermidine/putrescine importer (TC 3.A.1.11.1) family.</text>
</comment>
<dbReference type="NCBIfam" id="TIGR01187">
    <property type="entry name" value="potA"/>
    <property type="match status" value="1"/>
</dbReference>
<dbReference type="Proteomes" id="UP000318801">
    <property type="component" value="Unassembled WGS sequence"/>
</dbReference>
<evidence type="ECO:0000256" key="5">
    <source>
        <dbReference type="ARBA" id="ARBA00022967"/>
    </source>
</evidence>
<dbReference type="FunFam" id="3.40.50.300:FF:000425">
    <property type="entry name" value="Probable ABC transporter, ATP-binding subunit"/>
    <property type="match status" value="1"/>
</dbReference>
<keyword evidence="3 7" id="KW-0547">Nucleotide-binding</keyword>
<dbReference type="InterPro" id="IPR027417">
    <property type="entry name" value="P-loop_NTPase"/>
</dbReference>
<dbReference type="PROSITE" id="PS50893">
    <property type="entry name" value="ABC_TRANSPORTER_2"/>
    <property type="match status" value="1"/>
</dbReference>
<dbReference type="InterPro" id="IPR005893">
    <property type="entry name" value="PotA-like"/>
</dbReference>
<sequence length="357" mass="38698">MQPIVHFSNVTKSYGSGAPAVDALDLAIEKGKFVTLLGPSGCGKSTTLRMLGGFETPTSGAITLSGNDVTYLPPHKRNVNIVFQDYALFPHLTVARNIAFGLELKGMSSAGIKKRVDELLALVRLEDYADRMPSALSGGQRQRVALVRALAPDPDVLLLDEPLSALDAKLRHQMQIELKSIQEQTGKTFLFVTHDQEEAVTMSDVIVVMNSGRIEQMGDPQTLYARPKNRFVATFIGESNFLDATMVSAEDGIATLNWGGLEIHACLTGPAPEAGRTVTVSLRPEAIFAVKQQLNRRNVLPGEIVGEIFKGSHSLLTVRLPDGRELTVDLDPVALGQIDSSSVWIGWRENDAVVLAD</sequence>
<dbReference type="GO" id="GO:0015697">
    <property type="term" value="P:quaternary ammonium group transport"/>
    <property type="evidence" value="ECO:0007669"/>
    <property type="project" value="UniProtKB-ARBA"/>
</dbReference>
<dbReference type="SMART" id="SM00382">
    <property type="entry name" value="AAA"/>
    <property type="match status" value="1"/>
</dbReference>
<dbReference type="GO" id="GO:0043190">
    <property type="term" value="C:ATP-binding cassette (ABC) transporter complex"/>
    <property type="evidence" value="ECO:0007669"/>
    <property type="project" value="InterPro"/>
</dbReference>
<dbReference type="InterPro" id="IPR008995">
    <property type="entry name" value="Mo/tungstate-bd_C_term_dom"/>
</dbReference>
<dbReference type="EC" id="7.6.2.11" evidence="7"/>
<reference evidence="9 10" key="1">
    <citation type="submission" date="2019-06" db="EMBL/GenBank/DDBJ databases">
        <authorList>
            <person name="Li M."/>
        </authorList>
    </citation>
    <scope>NUCLEOTIDE SEQUENCE [LARGE SCALE GENOMIC DNA]</scope>
    <source>
        <strain evidence="9 10">BGMRC2036</strain>
    </source>
</reference>
<comment type="subunit">
    <text evidence="7">The complex is composed of two ATP-binding proteins (PotA), two transmembrane proteins (PotB and PotC) and a solute-binding protein (PotD).</text>
</comment>
<evidence type="ECO:0000256" key="3">
    <source>
        <dbReference type="ARBA" id="ARBA00022741"/>
    </source>
</evidence>
<name>A0A506U6I9_9HYPH</name>
<evidence type="ECO:0000256" key="4">
    <source>
        <dbReference type="ARBA" id="ARBA00022840"/>
    </source>
</evidence>
<dbReference type="PANTHER" id="PTHR42781">
    <property type="entry name" value="SPERMIDINE/PUTRESCINE IMPORT ATP-BINDING PROTEIN POTA"/>
    <property type="match status" value="1"/>
</dbReference>
<dbReference type="PANTHER" id="PTHR42781:SF4">
    <property type="entry name" value="SPERMIDINE_PUTRESCINE IMPORT ATP-BINDING PROTEIN POTA"/>
    <property type="match status" value="1"/>
</dbReference>
<comment type="caution">
    <text evidence="9">The sequence shown here is derived from an EMBL/GenBank/DDBJ whole genome shotgun (WGS) entry which is preliminary data.</text>
</comment>
<comment type="function">
    <text evidence="7">Part of the ABC transporter complex PotABCD involved in spermidine/putrescine import. Responsible for energy coupling to the transport system.</text>
</comment>
<evidence type="ECO:0000313" key="10">
    <source>
        <dbReference type="Proteomes" id="UP000318801"/>
    </source>
</evidence>
<dbReference type="OrthoDB" id="9802264at2"/>
<keyword evidence="2 7" id="KW-1003">Cell membrane</keyword>
<keyword evidence="1 7" id="KW-0813">Transport</keyword>
<dbReference type="GO" id="GO:0015417">
    <property type="term" value="F:ABC-type polyamine transporter activity"/>
    <property type="evidence" value="ECO:0007669"/>
    <property type="project" value="UniProtKB-EC"/>
</dbReference>
<organism evidence="9 10">
    <name type="scientific">Martelella alba</name>
    <dbReference type="NCBI Taxonomy" id="2590451"/>
    <lineage>
        <taxon>Bacteria</taxon>
        <taxon>Pseudomonadati</taxon>
        <taxon>Pseudomonadota</taxon>
        <taxon>Alphaproteobacteria</taxon>
        <taxon>Hyphomicrobiales</taxon>
        <taxon>Aurantimonadaceae</taxon>
        <taxon>Martelella</taxon>
    </lineage>
</organism>
<dbReference type="InterPro" id="IPR050093">
    <property type="entry name" value="ABC_SmlMolc_Importer"/>
</dbReference>
<dbReference type="GO" id="GO:0016887">
    <property type="term" value="F:ATP hydrolysis activity"/>
    <property type="evidence" value="ECO:0007669"/>
    <property type="project" value="InterPro"/>
</dbReference>
<dbReference type="Pfam" id="PF00005">
    <property type="entry name" value="ABC_tran"/>
    <property type="match status" value="1"/>
</dbReference>
<dbReference type="PROSITE" id="PS00211">
    <property type="entry name" value="ABC_TRANSPORTER_1"/>
    <property type="match status" value="1"/>
</dbReference>
<protein>
    <recommendedName>
        <fullName evidence="7">Spermidine/putrescine import ATP-binding protein PotA</fullName>
        <ecNumber evidence="7">7.6.2.11</ecNumber>
    </recommendedName>
</protein>
<keyword evidence="6 7" id="KW-0472">Membrane</keyword>
<accession>A0A506U6I9</accession>
<evidence type="ECO:0000259" key="8">
    <source>
        <dbReference type="PROSITE" id="PS50893"/>
    </source>
</evidence>
<dbReference type="GO" id="GO:0005524">
    <property type="term" value="F:ATP binding"/>
    <property type="evidence" value="ECO:0007669"/>
    <property type="project" value="UniProtKB-KW"/>
</dbReference>
<dbReference type="SUPFAM" id="SSF52540">
    <property type="entry name" value="P-loop containing nucleoside triphosphate hydrolases"/>
    <property type="match status" value="1"/>
</dbReference>
<dbReference type="RefSeq" id="WP_141149793.1">
    <property type="nucleotide sequence ID" value="NZ_VHLG01000010.1"/>
</dbReference>
<feature type="domain" description="ABC transporter" evidence="8">
    <location>
        <begin position="5"/>
        <end position="236"/>
    </location>
</feature>
<keyword evidence="4 7" id="KW-0067">ATP-binding</keyword>
<dbReference type="InterPro" id="IPR017871">
    <property type="entry name" value="ABC_transporter-like_CS"/>
</dbReference>
<dbReference type="InterPro" id="IPR003439">
    <property type="entry name" value="ABC_transporter-like_ATP-bd"/>
</dbReference>
<evidence type="ECO:0000313" key="9">
    <source>
        <dbReference type="EMBL" id="TPW29118.1"/>
    </source>
</evidence>
<evidence type="ECO:0000256" key="1">
    <source>
        <dbReference type="ARBA" id="ARBA00022448"/>
    </source>
</evidence>
<keyword evidence="5 7" id="KW-1278">Translocase</keyword>
<dbReference type="SUPFAM" id="SSF50331">
    <property type="entry name" value="MOP-like"/>
    <property type="match status" value="1"/>
</dbReference>
<dbReference type="InterPro" id="IPR003593">
    <property type="entry name" value="AAA+_ATPase"/>
</dbReference>
<gene>
    <name evidence="7" type="primary">potA</name>
    <name evidence="9" type="ORF">FJU08_14800</name>
</gene>
<dbReference type="Gene3D" id="3.40.50.300">
    <property type="entry name" value="P-loop containing nucleotide triphosphate hydrolases"/>
    <property type="match status" value="1"/>
</dbReference>
<comment type="catalytic activity">
    <reaction evidence="7">
        <text>ATP + H2O + polyamine-[polyamine-binding protein]Side 1 = ADP + phosphate + polyamineSide 2 + [polyamine-binding protein]Side 1.</text>
        <dbReference type="EC" id="7.6.2.11"/>
    </reaction>
</comment>
<dbReference type="EMBL" id="VHLG01000010">
    <property type="protein sequence ID" value="TPW29118.1"/>
    <property type="molecule type" value="Genomic_DNA"/>
</dbReference>